<proteinExistence type="predicted"/>
<dbReference type="Proteomes" id="UP000215902">
    <property type="component" value="Unassembled WGS sequence"/>
</dbReference>
<keyword evidence="3" id="KW-1185">Reference proteome</keyword>
<evidence type="ECO:0000256" key="1">
    <source>
        <dbReference type="SAM" id="MobiDB-lite"/>
    </source>
</evidence>
<feature type="region of interest" description="Disordered" evidence="1">
    <location>
        <begin position="402"/>
        <end position="427"/>
    </location>
</feature>
<sequence>MAFLAVVPGIWTIAIISYLMITAKDTIDIENEIQAPPEPSPTGTPLLLQRATVSVFTASPIDNSSGAGSIPRPDSPITITTTPSVNREDGQAFSFELWRQDKGAGSSMSSGQSQPLGLAFQDRGPNIFICKECYLQGKLKYTVSQKRDKDRHTASKFHTAKTCNLVRNSSQEAILLVREHEAAKTHRTSKRSHPVAAPDERETISSSSDTEAPQAKKTRSEADREESTTLPPTNSGVINPSCAGDCANAFSDLVKKLPSMIGDIVERKLAFAFETLGKPSENSNRSHSASVTNSEFVLDLEKWMTLNSIVDVAREVPDIELFLNEEDGHSVVRCKTCWEALDTRKLSKMSVFQVSRHYSDNCTLGTGVYMNPSETELIIKGTSNKKDTQFWRNFKSKLRGHLLGSSNNSQGRQHALSVKKQKDQAEEDKLSHEIAKRLVRSAIQTIRSKAGAVHYENQVTFLELNGCQIGNRGHGRKQLSIIINAANEWINDENRKLLLTPLESTGLPPHFMGIVDKATQTRETNQAILLATISRGERVAFPVGAPCVYFVQNEDVCEENSSASVNSDVSDSGESNESDSDTSTSQDLDRVVVTGGSLAELAQLIFRTIQDELKLGEKDLLRYCGTAADGQYQPAMFANEITRLSGRSNIADSSTFQPVIWDVSHLLNLAVLDVRESKYGKPAADCLTLFIERANEFNHLMGRGKNHTLMSKVASKMKEKVSVPIPYATQRFTSSSVKQWVKIERAYSLYAATFRRIHDEDEDFPLQYRVLGADFATDLCLLLDVFQPLVEMMELAQGLQFNHWKIVSWGNRLLQMMDRKCRPLYDKHRADIEGMSFKKVRLLEGWHVIGEEYVGQEAESSRGRRRRCNKKKVYLWEERTTNDAVREVEVVSSSLRQSVANRLNKGTSACSNILAKFMDFEQLLYLLCGSRETASNGTAKPIRQCINFSGFMEAGEPEFCSFFNYVVSLPYISEVAESDELFSELILGNHSYVHVKYKNVIESLFWGHLAPYGIQCLVCSKSKKPIKGQIINSIKIEENSRLQQVFKVETDVRCYDNCILDEAALIKQLYTVQPVFEEAGRAVCILLDVALNTGGGEAIAESFYGVMRSQRIMGRQKNKALQLRTKIDWCLPPISSLIERSVNEIASKYLKIAACPLASDPRTIRGYLNSGFRSAVQRRKNCVKPRLGHLV</sequence>
<evidence type="ECO:0000313" key="3">
    <source>
        <dbReference type="Proteomes" id="UP000215902"/>
    </source>
</evidence>
<dbReference type="OrthoDB" id="10065482at2759"/>
<feature type="compositionally biased region" description="Polar residues" evidence="1">
    <location>
        <begin position="228"/>
        <end position="238"/>
    </location>
</feature>
<protein>
    <submittedName>
        <fullName evidence="2">Uncharacterized protein</fullName>
    </submittedName>
</protein>
<accession>A0A267G3G3</accession>
<organism evidence="2 3">
    <name type="scientific">Macrostomum lignano</name>
    <dbReference type="NCBI Taxonomy" id="282301"/>
    <lineage>
        <taxon>Eukaryota</taxon>
        <taxon>Metazoa</taxon>
        <taxon>Spiralia</taxon>
        <taxon>Lophotrochozoa</taxon>
        <taxon>Platyhelminthes</taxon>
        <taxon>Rhabditophora</taxon>
        <taxon>Macrostomorpha</taxon>
        <taxon>Macrostomida</taxon>
        <taxon>Macrostomidae</taxon>
        <taxon>Macrostomum</taxon>
    </lineage>
</organism>
<feature type="region of interest" description="Disordered" evidence="1">
    <location>
        <begin position="561"/>
        <end position="587"/>
    </location>
</feature>
<name>A0A267G3G3_9PLAT</name>
<feature type="region of interest" description="Disordered" evidence="1">
    <location>
        <begin position="182"/>
        <end position="238"/>
    </location>
</feature>
<evidence type="ECO:0000313" key="2">
    <source>
        <dbReference type="EMBL" id="PAA79914.1"/>
    </source>
</evidence>
<feature type="region of interest" description="Disordered" evidence="1">
    <location>
        <begin position="63"/>
        <end position="85"/>
    </location>
</feature>
<comment type="caution">
    <text evidence="2">The sequence shown here is derived from an EMBL/GenBank/DDBJ whole genome shotgun (WGS) entry which is preliminary data.</text>
</comment>
<dbReference type="EMBL" id="NIVC01000608">
    <property type="protein sequence ID" value="PAA79914.1"/>
    <property type="molecule type" value="Genomic_DNA"/>
</dbReference>
<dbReference type="AlphaFoldDB" id="A0A267G3G3"/>
<gene>
    <name evidence="2" type="ORF">BOX15_Mlig019669g6</name>
</gene>
<feature type="compositionally biased region" description="Low complexity" evidence="1">
    <location>
        <begin position="561"/>
        <end position="573"/>
    </location>
</feature>
<feature type="compositionally biased region" description="Basic and acidic residues" evidence="1">
    <location>
        <begin position="218"/>
        <end position="227"/>
    </location>
</feature>
<reference evidence="2 3" key="1">
    <citation type="submission" date="2017-06" db="EMBL/GenBank/DDBJ databases">
        <title>A platform for efficient transgenesis in Macrostomum lignano, a flatworm model organism for stem cell research.</title>
        <authorList>
            <person name="Berezikov E."/>
        </authorList>
    </citation>
    <scope>NUCLEOTIDE SEQUENCE [LARGE SCALE GENOMIC DNA]</scope>
    <source>
        <strain evidence="2">DV1</strain>
        <tissue evidence="2">Whole organism</tissue>
    </source>
</reference>
<feature type="compositionally biased region" description="Low complexity" evidence="1">
    <location>
        <begin position="69"/>
        <end position="84"/>
    </location>
</feature>